<organism evidence="1 2">
    <name type="scientific">Catharanthus roseus</name>
    <name type="common">Madagascar periwinkle</name>
    <name type="synonym">Vinca rosea</name>
    <dbReference type="NCBI Taxonomy" id="4058"/>
    <lineage>
        <taxon>Eukaryota</taxon>
        <taxon>Viridiplantae</taxon>
        <taxon>Streptophyta</taxon>
        <taxon>Embryophyta</taxon>
        <taxon>Tracheophyta</taxon>
        <taxon>Spermatophyta</taxon>
        <taxon>Magnoliopsida</taxon>
        <taxon>eudicotyledons</taxon>
        <taxon>Gunneridae</taxon>
        <taxon>Pentapetalae</taxon>
        <taxon>asterids</taxon>
        <taxon>lamiids</taxon>
        <taxon>Gentianales</taxon>
        <taxon>Apocynaceae</taxon>
        <taxon>Rauvolfioideae</taxon>
        <taxon>Vinceae</taxon>
        <taxon>Catharanthinae</taxon>
        <taxon>Catharanthus</taxon>
    </lineage>
</organism>
<evidence type="ECO:0000313" key="1">
    <source>
        <dbReference type="EMBL" id="KAI5683415.1"/>
    </source>
</evidence>
<reference evidence="2" key="1">
    <citation type="journal article" date="2023" name="Nat. Plants">
        <title>Single-cell RNA sequencing provides a high-resolution roadmap for understanding the multicellular compartmentation of specialized metabolism.</title>
        <authorList>
            <person name="Sun S."/>
            <person name="Shen X."/>
            <person name="Li Y."/>
            <person name="Li Y."/>
            <person name="Wang S."/>
            <person name="Li R."/>
            <person name="Zhang H."/>
            <person name="Shen G."/>
            <person name="Guo B."/>
            <person name="Wei J."/>
            <person name="Xu J."/>
            <person name="St-Pierre B."/>
            <person name="Chen S."/>
            <person name="Sun C."/>
        </authorList>
    </citation>
    <scope>NUCLEOTIDE SEQUENCE [LARGE SCALE GENOMIC DNA]</scope>
</reference>
<protein>
    <submittedName>
        <fullName evidence="1">Uncharacterized protein</fullName>
    </submittedName>
</protein>
<gene>
    <name evidence="1" type="ORF">M9H77_04643</name>
</gene>
<sequence length="335" mass="37238">MQSSPLLSLSPSFTSYSSSRLAEIAARVVDEFRDQDEEGFDEGFSSFCTNFEDDLGEKNQEEEIDEGFSSFCAKFEDDLGEKEEEEKIVKVEDGGDDGEGKEEDGDEEFEFAFVAKDSISSPTPADEIFYNGQIRPIYPVFDTSLLFGGVDREKDEKSKQKPPPIPEPVVRLPLRKLFIEERESYPSSCSSSEADELDGVAPETYCVWNPKSSAGNGTSTVAEVHCKKSNSTGSSKRWRFRDLLHRSSSDGKDRFVFLTHSNSHNGVVGKKREGTVEKSEKIGVASVKVTEKIASAQCGAQDGGERRRVSFLPYRQDLVGLFSNVNGLNRNLHPF</sequence>
<accession>A0ACC0CEU4</accession>
<evidence type="ECO:0000313" key="2">
    <source>
        <dbReference type="Proteomes" id="UP001060085"/>
    </source>
</evidence>
<name>A0ACC0CEU4_CATRO</name>
<proteinExistence type="predicted"/>
<dbReference type="Proteomes" id="UP001060085">
    <property type="component" value="Linkage Group LG01"/>
</dbReference>
<keyword evidence="2" id="KW-1185">Reference proteome</keyword>
<dbReference type="EMBL" id="CM044701">
    <property type="protein sequence ID" value="KAI5683415.1"/>
    <property type="molecule type" value="Genomic_DNA"/>
</dbReference>
<comment type="caution">
    <text evidence="1">The sequence shown here is derived from an EMBL/GenBank/DDBJ whole genome shotgun (WGS) entry which is preliminary data.</text>
</comment>